<evidence type="ECO:0000256" key="1">
    <source>
        <dbReference type="SAM" id="SignalP"/>
    </source>
</evidence>
<dbReference type="Proteomes" id="UP000654471">
    <property type="component" value="Unassembled WGS sequence"/>
</dbReference>
<keyword evidence="1" id="KW-0732">Signal</keyword>
<protein>
    <submittedName>
        <fullName evidence="2">Uncharacterized protein</fullName>
    </submittedName>
</protein>
<evidence type="ECO:0000313" key="3">
    <source>
        <dbReference type="Proteomes" id="UP000654471"/>
    </source>
</evidence>
<proteinExistence type="predicted"/>
<sequence length="67" mass="6828">MAVATGIAMSGVFTVVAAQAASAADSDGPIPYADCMKDMKTQHGTKNSPAIVCDAMAKQGWIQDPKG</sequence>
<name>A0ABQ2V6I2_9ACTN</name>
<reference evidence="3" key="1">
    <citation type="journal article" date="2019" name="Int. J. Syst. Evol. Microbiol.">
        <title>The Global Catalogue of Microorganisms (GCM) 10K type strain sequencing project: providing services to taxonomists for standard genome sequencing and annotation.</title>
        <authorList>
            <consortium name="The Broad Institute Genomics Platform"/>
            <consortium name="The Broad Institute Genome Sequencing Center for Infectious Disease"/>
            <person name="Wu L."/>
            <person name="Ma J."/>
        </authorList>
    </citation>
    <scope>NUCLEOTIDE SEQUENCE [LARGE SCALE GENOMIC DNA]</scope>
    <source>
        <strain evidence="3">JCM 3399</strain>
    </source>
</reference>
<accession>A0ABQ2V6I2</accession>
<feature type="chain" id="PRO_5047518154" evidence="1">
    <location>
        <begin position="24"/>
        <end position="67"/>
    </location>
</feature>
<evidence type="ECO:0000313" key="2">
    <source>
        <dbReference type="EMBL" id="GGU67278.1"/>
    </source>
</evidence>
<keyword evidence="3" id="KW-1185">Reference proteome</keyword>
<organism evidence="2 3">
    <name type="scientific">Streptomyces albospinus</name>
    <dbReference type="NCBI Taxonomy" id="285515"/>
    <lineage>
        <taxon>Bacteria</taxon>
        <taxon>Bacillati</taxon>
        <taxon>Actinomycetota</taxon>
        <taxon>Actinomycetes</taxon>
        <taxon>Kitasatosporales</taxon>
        <taxon>Streptomycetaceae</taxon>
        <taxon>Streptomyces</taxon>
    </lineage>
</organism>
<comment type="caution">
    <text evidence="2">The sequence shown here is derived from an EMBL/GenBank/DDBJ whole genome shotgun (WGS) entry which is preliminary data.</text>
</comment>
<gene>
    <name evidence="2" type="ORF">GCM10010211_35650</name>
</gene>
<dbReference type="EMBL" id="BMRP01000011">
    <property type="protein sequence ID" value="GGU67278.1"/>
    <property type="molecule type" value="Genomic_DNA"/>
</dbReference>
<feature type="signal peptide" evidence="1">
    <location>
        <begin position="1"/>
        <end position="23"/>
    </location>
</feature>